<reference evidence="1" key="1">
    <citation type="journal article" date="2023" name="Antonie Van Leeuwenhoek">
        <title>Mesoterricola silvestris gen. nov., sp. nov., Mesoterricola sediminis sp. nov., Geothrix oryzae sp. nov., Geothrix edaphica sp. nov., Geothrix rubra sp. nov., and Geothrix limicola sp. nov., six novel members of Acidobacteriota isolated from soils.</title>
        <authorList>
            <person name="Itoh H."/>
            <person name="Sugisawa Y."/>
            <person name="Mise K."/>
            <person name="Xu Z."/>
            <person name="Kuniyasu M."/>
            <person name="Ushijima N."/>
            <person name="Kawano K."/>
            <person name="Kobayashi E."/>
            <person name="Shiratori Y."/>
            <person name="Masuda Y."/>
            <person name="Senoo K."/>
        </authorList>
    </citation>
    <scope>NUCLEOTIDE SEQUENCE</scope>
    <source>
        <strain evidence="1">Red802</strain>
    </source>
</reference>
<sequence>MTALILDYFGDWRTRPLVCPTCGWTGTFEEGWTELYEALQDCQCPGEHGSGPRPMLAVLPYPTLQQWQAHAGRLSPGERAYIGQIENGRDRFNRLKLRMASQLPDLPDPVLDLLWDQEAEDLVIRLGAREVWREPVRYEALWRYEQVLALLQAKYGPRLRDLAPTPAAEYHLYGDQTAHPAAVQRLRGRLRQAWEAAGTRQPC</sequence>
<name>A0ABQ5PU02_9BACT</name>
<dbReference type="Proteomes" id="UP001165044">
    <property type="component" value="Unassembled WGS sequence"/>
</dbReference>
<protein>
    <submittedName>
        <fullName evidence="1">Uncharacterized protein</fullName>
    </submittedName>
</protein>
<accession>A0ABQ5PU02</accession>
<gene>
    <name evidence="1" type="ORF">GETHED_02900</name>
</gene>
<evidence type="ECO:0000313" key="1">
    <source>
        <dbReference type="EMBL" id="GLH65926.1"/>
    </source>
</evidence>
<comment type="caution">
    <text evidence="1">The sequence shown here is derived from an EMBL/GenBank/DDBJ whole genome shotgun (WGS) entry which is preliminary data.</text>
</comment>
<dbReference type="RefSeq" id="WP_285606017.1">
    <property type="nucleotide sequence ID" value="NZ_BSDC01000001.1"/>
</dbReference>
<organism evidence="1 2">
    <name type="scientific">Geothrix edaphica</name>
    <dbReference type="NCBI Taxonomy" id="2927976"/>
    <lineage>
        <taxon>Bacteria</taxon>
        <taxon>Pseudomonadati</taxon>
        <taxon>Acidobacteriota</taxon>
        <taxon>Holophagae</taxon>
        <taxon>Holophagales</taxon>
        <taxon>Holophagaceae</taxon>
        <taxon>Geothrix</taxon>
    </lineage>
</organism>
<keyword evidence="2" id="KW-1185">Reference proteome</keyword>
<evidence type="ECO:0000313" key="2">
    <source>
        <dbReference type="Proteomes" id="UP001165044"/>
    </source>
</evidence>
<proteinExistence type="predicted"/>
<dbReference type="EMBL" id="BSDC01000001">
    <property type="protein sequence ID" value="GLH65926.1"/>
    <property type="molecule type" value="Genomic_DNA"/>
</dbReference>